<dbReference type="Gene3D" id="3.40.50.2000">
    <property type="entry name" value="Glycogen Phosphorylase B"/>
    <property type="match status" value="2"/>
</dbReference>
<evidence type="ECO:0000259" key="2">
    <source>
        <dbReference type="Pfam" id="PF13439"/>
    </source>
</evidence>
<dbReference type="SUPFAM" id="SSF53756">
    <property type="entry name" value="UDP-Glycosyltransferase/glycogen phosphorylase"/>
    <property type="match status" value="1"/>
</dbReference>
<gene>
    <name evidence="3" type="ORF">CYK91_10400</name>
</gene>
<reference evidence="3 4" key="1">
    <citation type="journal article" date="2018" name="BMC Genomics">
        <title>Whole genome analysis reveals the diversity and evolutionary relationships between necrotic enteritis-causing strains of Clostridium perfringens.</title>
        <authorList>
            <person name="Lacey J.A."/>
            <person name="Allnutt T.R."/>
            <person name="Vezina B."/>
            <person name="Van T.T.H."/>
            <person name="Stent T."/>
            <person name="Han X."/>
            <person name="Rood J.I."/>
            <person name="Wade B."/>
            <person name="Keyburn A.L."/>
            <person name="Seeman T."/>
            <person name="Chen H."/>
            <person name="Haring V."/>
            <person name="Johanesen P.A."/>
            <person name="Lyras D."/>
            <person name="Moore R.J."/>
        </authorList>
    </citation>
    <scope>NUCLEOTIDE SEQUENCE [LARGE SCALE GENOMIC DNA]</scope>
    <source>
        <strain evidence="3 4">EUR-NE15</strain>
    </source>
</reference>
<dbReference type="InterPro" id="IPR050194">
    <property type="entry name" value="Glycosyltransferase_grp1"/>
</dbReference>
<proteinExistence type="predicted"/>
<dbReference type="Proteomes" id="UP000247117">
    <property type="component" value="Unassembled WGS sequence"/>
</dbReference>
<dbReference type="InterPro" id="IPR028098">
    <property type="entry name" value="Glyco_trans_4-like_N"/>
</dbReference>
<dbReference type="EMBL" id="PJTB01000003">
    <property type="protein sequence ID" value="PWX38357.1"/>
    <property type="molecule type" value="Genomic_DNA"/>
</dbReference>
<evidence type="ECO:0000313" key="3">
    <source>
        <dbReference type="EMBL" id="PWX38357.1"/>
    </source>
</evidence>
<sequence length="395" mass="46058">MKNILVLSEIRPDKNNNGATFIINRCNRIKEKFELDLYSFNYYSNNYILNKIKGYSKRKEIYVENLKWNFINEKNSFTKIFIKKITPYFFYKNKEKEIESLIMKKSYDMIQVHYAFPNVIIAKKIKEIYGIPYVVTCHGSDINIYLKEKKYKKDIIDSLNAANKVIFVSKKLREVAIKYGYKNKNSEIIYNGIDNNLFKVIDLKKQLDLKESLNLPINKKIIGFVGNLEYVKGADRLSKIFYYINKFNKDIQYIVIGEGFFKDQIINNIKDYGIKCEFTGRIDQKKVSNYMKCMDLLVVPSRDEGFGNVIIEALACGTQVVATNVGGIPEAIIKDDNNLIEDDINFEMNMANAILKKVHLNVDETIISTINKSFTWNEIVKKEIEIYSDILSEDK</sequence>
<dbReference type="AlphaFoldDB" id="A0AB37C419"/>
<protein>
    <submittedName>
        <fullName evidence="3">Glycosyltransferase family 4 protein</fullName>
    </submittedName>
</protein>
<evidence type="ECO:0000259" key="1">
    <source>
        <dbReference type="Pfam" id="PF00534"/>
    </source>
</evidence>
<name>A0AB37C419_CLOPF</name>
<dbReference type="Pfam" id="PF00534">
    <property type="entry name" value="Glycos_transf_1"/>
    <property type="match status" value="1"/>
</dbReference>
<dbReference type="GO" id="GO:0016757">
    <property type="term" value="F:glycosyltransferase activity"/>
    <property type="evidence" value="ECO:0007669"/>
    <property type="project" value="InterPro"/>
</dbReference>
<dbReference type="PANTHER" id="PTHR45947">
    <property type="entry name" value="SULFOQUINOVOSYL TRANSFERASE SQD2"/>
    <property type="match status" value="1"/>
</dbReference>
<dbReference type="Pfam" id="PF13439">
    <property type="entry name" value="Glyco_transf_4"/>
    <property type="match status" value="1"/>
</dbReference>
<feature type="domain" description="Glycosyl transferase family 1" evidence="1">
    <location>
        <begin position="209"/>
        <end position="343"/>
    </location>
</feature>
<dbReference type="InterPro" id="IPR001296">
    <property type="entry name" value="Glyco_trans_1"/>
</dbReference>
<evidence type="ECO:0000313" key="4">
    <source>
        <dbReference type="Proteomes" id="UP000247117"/>
    </source>
</evidence>
<accession>A0AB37C419</accession>
<comment type="caution">
    <text evidence="3">The sequence shown here is derived from an EMBL/GenBank/DDBJ whole genome shotgun (WGS) entry which is preliminary data.</text>
</comment>
<dbReference type="RefSeq" id="WP_057230709.1">
    <property type="nucleotide sequence ID" value="NZ_CATNYE010000004.1"/>
</dbReference>
<dbReference type="PANTHER" id="PTHR45947:SF15">
    <property type="entry name" value="TEICHURONIC ACID BIOSYNTHESIS GLYCOSYLTRANSFERASE TUAC-RELATED"/>
    <property type="match status" value="1"/>
</dbReference>
<organism evidence="3 4">
    <name type="scientific">Clostridium perfringens</name>
    <dbReference type="NCBI Taxonomy" id="1502"/>
    <lineage>
        <taxon>Bacteria</taxon>
        <taxon>Bacillati</taxon>
        <taxon>Bacillota</taxon>
        <taxon>Clostridia</taxon>
        <taxon>Eubacteriales</taxon>
        <taxon>Clostridiaceae</taxon>
        <taxon>Clostridium</taxon>
    </lineage>
</organism>
<feature type="domain" description="Glycosyltransferase subfamily 4-like N-terminal" evidence="2">
    <location>
        <begin position="98"/>
        <end position="194"/>
    </location>
</feature>